<dbReference type="InterPro" id="IPR002018">
    <property type="entry name" value="CarbesteraseB"/>
</dbReference>
<dbReference type="SUPFAM" id="SSF53474">
    <property type="entry name" value="alpha/beta-Hydrolases"/>
    <property type="match status" value="1"/>
</dbReference>
<feature type="domain" description="Carboxylesterase type B" evidence="2">
    <location>
        <begin position="23"/>
        <end position="546"/>
    </location>
</feature>
<evidence type="ECO:0000313" key="3">
    <source>
        <dbReference type="EMBL" id="KAK4245491.1"/>
    </source>
</evidence>
<dbReference type="EMBL" id="MU857699">
    <property type="protein sequence ID" value="KAK4245491.1"/>
    <property type="molecule type" value="Genomic_DNA"/>
</dbReference>
<dbReference type="Proteomes" id="UP001303647">
    <property type="component" value="Unassembled WGS sequence"/>
</dbReference>
<keyword evidence="1" id="KW-0732">Signal</keyword>
<dbReference type="PANTHER" id="PTHR11559">
    <property type="entry name" value="CARBOXYLESTERASE"/>
    <property type="match status" value="1"/>
</dbReference>
<dbReference type="InterPro" id="IPR029058">
    <property type="entry name" value="AB_hydrolase_fold"/>
</dbReference>
<organism evidence="3 4">
    <name type="scientific">Corynascus novoguineensis</name>
    <dbReference type="NCBI Taxonomy" id="1126955"/>
    <lineage>
        <taxon>Eukaryota</taxon>
        <taxon>Fungi</taxon>
        <taxon>Dikarya</taxon>
        <taxon>Ascomycota</taxon>
        <taxon>Pezizomycotina</taxon>
        <taxon>Sordariomycetes</taxon>
        <taxon>Sordariomycetidae</taxon>
        <taxon>Sordariales</taxon>
        <taxon>Chaetomiaceae</taxon>
        <taxon>Corynascus</taxon>
    </lineage>
</organism>
<dbReference type="AlphaFoldDB" id="A0AAN7HD66"/>
<keyword evidence="4" id="KW-1185">Reference proteome</keyword>
<accession>A0AAN7HD66</accession>
<sequence>MQLLQLLPLALLPGIWASCQKVPVATTRNGTYVGRYLAEFSQDLFLNIPFAKAGRLENPSPYDESWEGLRSAEWYGNICPCPASPRSIRNANVTGKSDDCLNLNIIRPSQGTLKRKDEKLPVAVWLYGGGFADGFGADLNSNFSWIVQASVAQDMPIMAVTLNYRVGFLGFPGGNEVTAAGVTNLGLKDQRQALRWVQENIEAFGGDPHKVTVWAQSAGANSVAYQLLAYGGKTDEKLFRGAIMSSGSIGIGNAVRPNREDAVQGYQAILNATNCLGAEDTLDCLRTAPLDQVFDAGEATTTRPTWWPTVDGDFIAHPPSEQLEAGDFPHDVSILAGTNDDEGFVLANLLGPATGTEDELRQLLKTAFKFARNKTIEAVLWAYPSDVPSPPYALPMSATPRFCSALEAINKTCGGVQYRRLAAITGDYGLIHGRRDMARKFASLNMTAYTYRFDTWPISFPIQTQYETQPGFGGHSTEYSYFFRFPRDYELYGNNPPVAKSSSHLALSHAISAMLIAYVYTGDPNSVLIPNVPTWPKYSVDKPSNLVLNATEVPDVLNIHIEPDTWREEGMALWAKYPLELDLAMGW</sequence>
<name>A0AAN7HD66_9PEZI</name>
<evidence type="ECO:0000313" key="4">
    <source>
        <dbReference type="Proteomes" id="UP001303647"/>
    </source>
</evidence>
<dbReference type="InterPro" id="IPR050309">
    <property type="entry name" value="Type-B_Carboxylest/Lipase"/>
</dbReference>
<dbReference type="Gene3D" id="3.40.50.1820">
    <property type="entry name" value="alpha/beta hydrolase"/>
    <property type="match status" value="1"/>
</dbReference>
<protein>
    <submittedName>
        <fullName evidence="3">Lipase 4</fullName>
    </submittedName>
</protein>
<evidence type="ECO:0000256" key="1">
    <source>
        <dbReference type="SAM" id="SignalP"/>
    </source>
</evidence>
<proteinExistence type="predicted"/>
<evidence type="ECO:0000259" key="2">
    <source>
        <dbReference type="Pfam" id="PF00135"/>
    </source>
</evidence>
<comment type="caution">
    <text evidence="3">The sequence shown here is derived from an EMBL/GenBank/DDBJ whole genome shotgun (WGS) entry which is preliminary data.</text>
</comment>
<reference evidence="3" key="2">
    <citation type="submission" date="2023-05" db="EMBL/GenBank/DDBJ databases">
        <authorList>
            <consortium name="Lawrence Berkeley National Laboratory"/>
            <person name="Steindorff A."/>
            <person name="Hensen N."/>
            <person name="Bonometti L."/>
            <person name="Westerberg I."/>
            <person name="Brannstrom I.O."/>
            <person name="Guillou S."/>
            <person name="Cros-Aarteil S."/>
            <person name="Calhoun S."/>
            <person name="Haridas S."/>
            <person name="Kuo A."/>
            <person name="Mondo S."/>
            <person name="Pangilinan J."/>
            <person name="Riley R."/>
            <person name="Labutti K."/>
            <person name="Andreopoulos B."/>
            <person name="Lipzen A."/>
            <person name="Chen C."/>
            <person name="Yanf M."/>
            <person name="Daum C."/>
            <person name="Ng V."/>
            <person name="Clum A."/>
            <person name="Ohm R."/>
            <person name="Martin F."/>
            <person name="Silar P."/>
            <person name="Natvig D."/>
            <person name="Lalanne C."/>
            <person name="Gautier V."/>
            <person name="Ament-Velasquez S.L."/>
            <person name="Kruys A."/>
            <person name="Hutchinson M.I."/>
            <person name="Powell A.J."/>
            <person name="Barry K."/>
            <person name="Miller A.N."/>
            <person name="Grigoriev I.V."/>
            <person name="Debuchy R."/>
            <person name="Gladieux P."/>
            <person name="Thoren M.H."/>
            <person name="Johannesson H."/>
        </authorList>
    </citation>
    <scope>NUCLEOTIDE SEQUENCE</scope>
    <source>
        <strain evidence="3">CBS 359.72</strain>
    </source>
</reference>
<feature type="signal peptide" evidence="1">
    <location>
        <begin position="1"/>
        <end position="17"/>
    </location>
</feature>
<gene>
    <name evidence="3" type="ORF">C7999DRAFT_34118</name>
</gene>
<reference evidence="3" key="1">
    <citation type="journal article" date="2023" name="Mol. Phylogenet. Evol.">
        <title>Genome-scale phylogeny and comparative genomics of the fungal order Sordariales.</title>
        <authorList>
            <person name="Hensen N."/>
            <person name="Bonometti L."/>
            <person name="Westerberg I."/>
            <person name="Brannstrom I.O."/>
            <person name="Guillou S."/>
            <person name="Cros-Aarteil S."/>
            <person name="Calhoun S."/>
            <person name="Haridas S."/>
            <person name="Kuo A."/>
            <person name="Mondo S."/>
            <person name="Pangilinan J."/>
            <person name="Riley R."/>
            <person name="LaButti K."/>
            <person name="Andreopoulos B."/>
            <person name="Lipzen A."/>
            <person name="Chen C."/>
            <person name="Yan M."/>
            <person name="Daum C."/>
            <person name="Ng V."/>
            <person name="Clum A."/>
            <person name="Steindorff A."/>
            <person name="Ohm R.A."/>
            <person name="Martin F."/>
            <person name="Silar P."/>
            <person name="Natvig D.O."/>
            <person name="Lalanne C."/>
            <person name="Gautier V."/>
            <person name="Ament-Velasquez S.L."/>
            <person name="Kruys A."/>
            <person name="Hutchinson M.I."/>
            <person name="Powell A.J."/>
            <person name="Barry K."/>
            <person name="Miller A.N."/>
            <person name="Grigoriev I.V."/>
            <person name="Debuchy R."/>
            <person name="Gladieux P."/>
            <person name="Hiltunen Thoren M."/>
            <person name="Johannesson H."/>
        </authorList>
    </citation>
    <scope>NUCLEOTIDE SEQUENCE</scope>
    <source>
        <strain evidence="3">CBS 359.72</strain>
    </source>
</reference>
<dbReference type="Pfam" id="PF00135">
    <property type="entry name" value="COesterase"/>
    <property type="match status" value="1"/>
</dbReference>
<feature type="chain" id="PRO_5042916040" evidence="1">
    <location>
        <begin position="18"/>
        <end position="587"/>
    </location>
</feature>